<dbReference type="Proteomes" id="UP001189813">
    <property type="component" value="Unassembled WGS sequence"/>
</dbReference>
<evidence type="ECO:0000313" key="2">
    <source>
        <dbReference type="Proteomes" id="UP001189813"/>
    </source>
</evidence>
<comment type="caution">
    <text evidence="1">The sequence shown here is derived from an EMBL/GenBank/DDBJ whole genome shotgun (WGS) entry which is preliminary data.</text>
</comment>
<protein>
    <submittedName>
        <fullName evidence="1">Uncharacterized protein</fullName>
    </submittedName>
</protein>
<dbReference type="Pfam" id="PF22162">
    <property type="entry name" value="PFIN"/>
    <property type="match status" value="1"/>
</dbReference>
<evidence type="ECO:0000313" key="1">
    <source>
        <dbReference type="EMBL" id="CAJ0799251.1"/>
    </source>
</evidence>
<gene>
    <name evidence="1" type="ORF">LMG19083_03272</name>
</gene>
<reference evidence="1 2" key="1">
    <citation type="submission" date="2023-07" db="EMBL/GenBank/DDBJ databases">
        <authorList>
            <person name="Peeters C."/>
        </authorList>
    </citation>
    <scope>NUCLEOTIDE SEQUENCE [LARGE SCALE GENOMIC DNA]</scope>
    <source>
        <strain evidence="1 2">LMG 19083</strain>
    </source>
</reference>
<dbReference type="InterPro" id="IPR054044">
    <property type="entry name" value="PFIN"/>
</dbReference>
<dbReference type="RefSeq" id="WP_316666795.1">
    <property type="nucleotide sequence ID" value="NZ_CATZBU010000008.1"/>
</dbReference>
<dbReference type="EMBL" id="CATZBU010000008">
    <property type="protein sequence ID" value="CAJ0799251.1"/>
    <property type="molecule type" value="Genomic_DNA"/>
</dbReference>
<accession>A0ABN9J1S4</accession>
<proteinExistence type="predicted"/>
<keyword evidence="2" id="KW-1185">Reference proteome</keyword>
<organism evidence="1 2">
    <name type="scientific">Ralstonia psammae</name>
    <dbReference type="NCBI Taxonomy" id="3058598"/>
    <lineage>
        <taxon>Bacteria</taxon>
        <taxon>Pseudomonadati</taxon>
        <taxon>Pseudomonadota</taxon>
        <taxon>Betaproteobacteria</taxon>
        <taxon>Burkholderiales</taxon>
        <taxon>Burkholderiaceae</taxon>
        <taxon>Ralstonia</taxon>
    </lineage>
</organism>
<sequence>MDIGQAHLGAIEIWNVQLRNHEPYSFTRLKRVFLSDDSRHRVVMVDASKLLTCADRDTTDYVLPRVENWYPGKVRGLREFLDPNQVRIPEMPYVTIKTRNRRTLLGLVGLDKEGLVSFRNGQHRARYMAFAGATRFPVEVHETEVALLERYCAALEEDNNDGAPPTQDGDLLSK</sequence>
<name>A0ABN9J1S4_9RALS</name>